<name>A0A2R4M691_9RHOB</name>
<evidence type="ECO:0000313" key="4">
    <source>
        <dbReference type="Proteomes" id="UP000241447"/>
    </source>
</evidence>
<dbReference type="Proteomes" id="UP000241447">
    <property type="component" value="Chromosome"/>
</dbReference>
<protein>
    <submittedName>
        <fullName evidence="3">Uncharacterized protein</fullName>
    </submittedName>
</protein>
<organism evidence="3 4">
    <name type="scientific">Celeribacter baekdonensis</name>
    <dbReference type="NCBI Taxonomy" id="875171"/>
    <lineage>
        <taxon>Bacteria</taxon>
        <taxon>Pseudomonadati</taxon>
        <taxon>Pseudomonadota</taxon>
        <taxon>Alphaproteobacteria</taxon>
        <taxon>Rhodobacterales</taxon>
        <taxon>Roseobacteraceae</taxon>
        <taxon>Celeribacter</taxon>
    </lineage>
</organism>
<evidence type="ECO:0000313" key="3">
    <source>
        <dbReference type="EMBL" id="AVW92609.1"/>
    </source>
</evidence>
<feature type="region of interest" description="Disordered" evidence="2">
    <location>
        <begin position="1"/>
        <end position="24"/>
    </location>
</feature>
<gene>
    <name evidence="3" type="ORF">DA792_17185</name>
</gene>
<keyword evidence="1" id="KW-0175">Coiled coil</keyword>
<evidence type="ECO:0000256" key="2">
    <source>
        <dbReference type="SAM" id="MobiDB-lite"/>
    </source>
</evidence>
<proteinExistence type="predicted"/>
<sequence length="367" mass="41254">MFNASAKSDLERENASISSENGEELKLQEFTSKDGSRAIGFRYDNPDADGRLWRTELVISGQLDDSDFSILRVRTQCIAQSSTALIEQPRKPFIIKALIQEGKAGDDGYFSISDKAQFLDETAASVQVAAEIVSGAASFHLPIVYVSCENNNKHALSREQIGKLAYDLGGVAHIVVEPSRDFSIRVRDLVAGANVYGGSVGVYAPGSPRGRKFYVGGAIKNAHELFSWIFEYCYDLRSRLPAKGWDWTELQEQAYRRQRERDRNRLSVKETEELYTQEIEALKERIKELEARALMVASSFIGNETNSSQWNQDLFVMDIMEIYEGETSDRLQYLIKAALQAAEMYGLDGRTKAVARQLLEKTCDPKK</sequence>
<dbReference type="AlphaFoldDB" id="A0A2R4M691"/>
<feature type="coiled-coil region" evidence="1">
    <location>
        <begin position="272"/>
        <end position="299"/>
    </location>
</feature>
<dbReference type="KEGG" id="cbak:DA792_17185"/>
<reference evidence="3 4" key="1">
    <citation type="submission" date="2018-03" db="EMBL/GenBank/DDBJ databases">
        <title>The Complete Genome of Celeribacter baekdonensis strain LH4, a Thiosulfate-Oxidizing Alphaproteobacterium Isolated from Gulf of Mexico Continental Slope Sediments.</title>
        <authorList>
            <person name="Flood B.E."/>
            <person name="Bailey J.V."/>
            <person name="Leprich D."/>
        </authorList>
    </citation>
    <scope>NUCLEOTIDE SEQUENCE [LARGE SCALE GENOMIC DNA]</scope>
    <source>
        <strain evidence="3 4">LH4</strain>
    </source>
</reference>
<dbReference type="EMBL" id="CP028475">
    <property type="protein sequence ID" value="AVW92609.1"/>
    <property type="molecule type" value="Genomic_DNA"/>
</dbReference>
<evidence type="ECO:0000256" key="1">
    <source>
        <dbReference type="SAM" id="Coils"/>
    </source>
</evidence>
<accession>A0A2R4M691</accession>